<dbReference type="Proteomes" id="UP000306985">
    <property type="component" value="Unassembled WGS sequence"/>
</dbReference>
<dbReference type="OrthoDB" id="10021027at2"/>
<dbReference type="InterPro" id="IPR025962">
    <property type="entry name" value="SdpI/YhfL"/>
</dbReference>
<keyword evidence="1" id="KW-0812">Transmembrane</keyword>
<protein>
    <recommendedName>
        <fullName evidence="4">SdpI family protein</fullName>
    </recommendedName>
</protein>
<feature type="transmembrane region" description="Helical" evidence="1">
    <location>
        <begin position="202"/>
        <end position="221"/>
    </location>
</feature>
<keyword evidence="3" id="KW-1185">Reference proteome</keyword>
<evidence type="ECO:0000313" key="2">
    <source>
        <dbReference type="EMBL" id="TKV56996.1"/>
    </source>
</evidence>
<proteinExistence type="predicted"/>
<gene>
    <name evidence="2" type="ORF">FDO65_19450</name>
</gene>
<name>A0A4U6QAT5_9ACTN</name>
<evidence type="ECO:0000313" key="3">
    <source>
        <dbReference type="Proteomes" id="UP000306985"/>
    </source>
</evidence>
<dbReference type="Pfam" id="PF13630">
    <property type="entry name" value="SdpI"/>
    <property type="match status" value="1"/>
</dbReference>
<dbReference type="EMBL" id="SZZH01000006">
    <property type="protein sequence ID" value="TKV56996.1"/>
    <property type="molecule type" value="Genomic_DNA"/>
</dbReference>
<keyword evidence="1" id="KW-1133">Transmembrane helix</keyword>
<feature type="transmembrane region" description="Helical" evidence="1">
    <location>
        <begin position="175"/>
        <end position="196"/>
    </location>
</feature>
<comment type="caution">
    <text evidence="2">The sequence shown here is derived from an EMBL/GenBank/DDBJ whole genome shotgun (WGS) entry which is preliminary data.</text>
</comment>
<reference evidence="2 3" key="1">
    <citation type="submission" date="2019-05" db="EMBL/GenBank/DDBJ databases">
        <title>Nakamurella sp. N5BH11, whole genome shotgun sequence.</title>
        <authorList>
            <person name="Tuo L."/>
        </authorList>
    </citation>
    <scope>NUCLEOTIDE SEQUENCE [LARGE SCALE GENOMIC DNA]</scope>
    <source>
        <strain evidence="2 3">N5BH11</strain>
    </source>
</reference>
<organism evidence="2 3">
    <name type="scientific">Nakamurella flava</name>
    <dbReference type="NCBI Taxonomy" id="2576308"/>
    <lineage>
        <taxon>Bacteria</taxon>
        <taxon>Bacillati</taxon>
        <taxon>Actinomycetota</taxon>
        <taxon>Actinomycetes</taxon>
        <taxon>Nakamurellales</taxon>
        <taxon>Nakamurellaceae</taxon>
        <taxon>Nakamurella</taxon>
    </lineage>
</organism>
<evidence type="ECO:0000256" key="1">
    <source>
        <dbReference type="SAM" id="Phobius"/>
    </source>
</evidence>
<dbReference type="AlphaFoldDB" id="A0A4U6QAT5"/>
<keyword evidence="1" id="KW-0472">Membrane</keyword>
<feature type="transmembrane region" description="Helical" evidence="1">
    <location>
        <begin position="120"/>
        <end position="141"/>
    </location>
</feature>
<sequence>MTASVTALDNRVDRRSSDPTCWTARLSGGVYGRQANGPCSLPSGSATCTPGSALAREATIAAARSAASGEGGSRGSSRTGGLPGRRWWVRLRPARRSIATQRSGEGPGARGYHHRVSAPFLLTIPLAVVLIGLGLLCAVTARAGWIGTLRREGRLGVHTPAALASEDAFATANRVAAPVVAGAAVVSLVLGVLILALQPPTLTAIVMAVLGVIGTLGLLVAGGTLGEKAARTVPIPARRPTAGASCGGCDCSGGGCAISKLPRTTHQA</sequence>
<accession>A0A4U6QAT5</accession>
<evidence type="ECO:0008006" key="4">
    <source>
        <dbReference type="Google" id="ProtNLM"/>
    </source>
</evidence>